<dbReference type="Proteomes" id="UP001362999">
    <property type="component" value="Unassembled WGS sequence"/>
</dbReference>
<dbReference type="EMBL" id="JAWWNJ010000150">
    <property type="protein sequence ID" value="KAK6981453.1"/>
    <property type="molecule type" value="Genomic_DNA"/>
</dbReference>
<organism evidence="7 8">
    <name type="scientific">Favolaschia claudopus</name>
    <dbReference type="NCBI Taxonomy" id="2862362"/>
    <lineage>
        <taxon>Eukaryota</taxon>
        <taxon>Fungi</taxon>
        <taxon>Dikarya</taxon>
        <taxon>Basidiomycota</taxon>
        <taxon>Agaricomycotina</taxon>
        <taxon>Agaricomycetes</taxon>
        <taxon>Agaricomycetidae</taxon>
        <taxon>Agaricales</taxon>
        <taxon>Marasmiineae</taxon>
        <taxon>Mycenaceae</taxon>
        <taxon>Favolaschia</taxon>
    </lineage>
</organism>
<accession>A0AAV9ZGJ0</accession>
<comment type="caution">
    <text evidence="7">The sequence shown here is derived from an EMBL/GenBank/DDBJ whole genome shotgun (WGS) entry which is preliminary data.</text>
</comment>
<evidence type="ECO:0000313" key="7">
    <source>
        <dbReference type="EMBL" id="KAK6981453.1"/>
    </source>
</evidence>
<protein>
    <submittedName>
        <fullName evidence="7">Uncharacterized protein</fullName>
    </submittedName>
</protein>
<keyword evidence="4" id="KW-0805">Transcription regulation</keyword>
<dbReference type="PANTHER" id="PTHR13581">
    <property type="entry name" value="MRG-BINDING PROTEIN"/>
    <property type="match status" value="1"/>
</dbReference>
<feature type="non-terminal residue" evidence="7">
    <location>
        <position position="136"/>
    </location>
</feature>
<evidence type="ECO:0000256" key="6">
    <source>
        <dbReference type="ARBA" id="ARBA00023242"/>
    </source>
</evidence>
<evidence type="ECO:0000256" key="2">
    <source>
        <dbReference type="ARBA" id="ARBA00007117"/>
    </source>
</evidence>
<dbReference type="InterPro" id="IPR012423">
    <property type="entry name" value="Eaf7/MRGBP"/>
</dbReference>
<evidence type="ECO:0000256" key="4">
    <source>
        <dbReference type="ARBA" id="ARBA00023015"/>
    </source>
</evidence>
<keyword evidence="3" id="KW-0156">Chromatin regulator</keyword>
<comment type="subcellular location">
    <subcellularLocation>
        <location evidence="1">Nucleus</location>
    </subcellularLocation>
</comment>
<evidence type="ECO:0000256" key="3">
    <source>
        <dbReference type="ARBA" id="ARBA00022853"/>
    </source>
</evidence>
<comment type="similarity">
    <text evidence="2">Belongs to the EAF7 family.</text>
</comment>
<gene>
    <name evidence="7" type="ORF">R3P38DRAFT_2745968</name>
</gene>
<keyword evidence="6" id="KW-0539">Nucleus</keyword>
<dbReference type="AlphaFoldDB" id="A0AAV9ZGJ0"/>
<dbReference type="GO" id="GO:0006357">
    <property type="term" value="P:regulation of transcription by RNA polymerase II"/>
    <property type="evidence" value="ECO:0007669"/>
    <property type="project" value="TreeGrafter"/>
</dbReference>
<dbReference type="Pfam" id="PF07904">
    <property type="entry name" value="Eaf7"/>
    <property type="match status" value="1"/>
</dbReference>
<evidence type="ECO:0000256" key="1">
    <source>
        <dbReference type="ARBA" id="ARBA00004123"/>
    </source>
</evidence>
<name>A0AAV9ZGJ0_9AGAR</name>
<proteinExistence type="inferred from homology"/>
<keyword evidence="5" id="KW-0804">Transcription</keyword>
<sequence>MDLGALQTVAGETAFLRAVIAAQPVGRHKHFHLLQIRESIRRETGHLVSVEEVLRKSESLWNIEELDRRYADEELHANTSLNRSYNYVLPFDIQDIVRQRYTDTEGETRVIRITAHRWFSIGLEFQVEFADDDILW</sequence>
<evidence type="ECO:0000256" key="5">
    <source>
        <dbReference type="ARBA" id="ARBA00023163"/>
    </source>
</evidence>
<dbReference type="PANTHER" id="PTHR13581:SF5">
    <property type="entry name" value="MRG_MORF4L-BINDING PROTEIN"/>
    <property type="match status" value="1"/>
</dbReference>
<evidence type="ECO:0000313" key="8">
    <source>
        <dbReference type="Proteomes" id="UP001362999"/>
    </source>
</evidence>
<reference evidence="7 8" key="1">
    <citation type="journal article" date="2024" name="J Genomics">
        <title>Draft genome sequencing and assembly of Favolaschia claudopus CIRM-BRFM 2984 isolated from oak limbs.</title>
        <authorList>
            <person name="Navarro D."/>
            <person name="Drula E."/>
            <person name="Chaduli D."/>
            <person name="Cazenave R."/>
            <person name="Ahrendt S."/>
            <person name="Wang J."/>
            <person name="Lipzen A."/>
            <person name="Daum C."/>
            <person name="Barry K."/>
            <person name="Grigoriev I.V."/>
            <person name="Favel A."/>
            <person name="Rosso M.N."/>
            <person name="Martin F."/>
        </authorList>
    </citation>
    <scope>NUCLEOTIDE SEQUENCE [LARGE SCALE GENOMIC DNA]</scope>
    <source>
        <strain evidence="7 8">CIRM-BRFM 2984</strain>
    </source>
</reference>
<dbReference type="GO" id="GO:0035267">
    <property type="term" value="C:NuA4 histone acetyltransferase complex"/>
    <property type="evidence" value="ECO:0007669"/>
    <property type="project" value="TreeGrafter"/>
</dbReference>
<keyword evidence="8" id="KW-1185">Reference proteome</keyword>
<dbReference type="GO" id="GO:0006325">
    <property type="term" value="P:chromatin organization"/>
    <property type="evidence" value="ECO:0007669"/>
    <property type="project" value="UniProtKB-KW"/>
</dbReference>
<dbReference type="GO" id="GO:0005634">
    <property type="term" value="C:nucleus"/>
    <property type="evidence" value="ECO:0007669"/>
    <property type="project" value="UniProtKB-SubCell"/>
</dbReference>